<feature type="domain" description="AAA" evidence="1">
    <location>
        <begin position="8"/>
        <end position="124"/>
    </location>
</feature>
<sequence>MLEWAGQYPVVTVTGPRQSGKTTLCRALFGDKPYLSLEDLDNREYARHDPRGFLSEIPDGAVLDEIQYAPGLLSYIQTLVDEKGRPGLFVLTGSRQFEMMEPVAQSLAGRTAIARLLPFSYGELYGTKDAVSVNEMLYAGFYPRIHDKGLNPTEALSFYLSTYVERDVRQILAVSDLARFETFLQLCAGRTGQLLNMQSIGGECGVTHNTIKSWLSVLEVSGIIKLLRPWHANIGKRLIKSPKLYFMDTGLACFLLGIQQPEHLKGHPLRGELFETFVVAEAYKQHVHAGLTERLWFYRDSNGNEVDLLAGSEAGLRAWEIKSAMTVSTDFFKGLNLLEKHSSAIQSKSLVYCGDRKMQRTGIDVVPWNQLADIFIQ</sequence>
<keyword evidence="4" id="KW-1185">Reference proteome</keyword>
<feature type="domain" description="DUF4143" evidence="2">
    <location>
        <begin position="165"/>
        <end position="323"/>
    </location>
</feature>
<dbReference type="InterPro" id="IPR025420">
    <property type="entry name" value="DUF4143"/>
</dbReference>
<dbReference type="PANTHER" id="PTHR43566:SF2">
    <property type="entry name" value="DUF4143 DOMAIN-CONTAINING PROTEIN"/>
    <property type="match status" value="1"/>
</dbReference>
<accession>A0A6C2U579</accession>
<name>A0A6C2U579_PONDE</name>
<evidence type="ECO:0000313" key="3">
    <source>
        <dbReference type="EMBL" id="VGO14967.1"/>
    </source>
</evidence>
<dbReference type="InterPro" id="IPR041682">
    <property type="entry name" value="AAA_14"/>
</dbReference>
<organism evidence="3 4">
    <name type="scientific">Pontiella desulfatans</name>
    <dbReference type="NCBI Taxonomy" id="2750659"/>
    <lineage>
        <taxon>Bacteria</taxon>
        <taxon>Pseudomonadati</taxon>
        <taxon>Kiritimatiellota</taxon>
        <taxon>Kiritimatiellia</taxon>
        <taxon>Kiritimatiellales</taxon>
        <taxon>Pontiellaceae</taxon>
        <taxon>Pontiella</taxon>
    </lineage>
</organism>
<dbReference type="InterPro" id="IPR027417">
    <property type="entry name" value="P-loop_NTPase"/>
</dbReference>
<protein>
    <recommendedName>
        <fullName evidence="5">AAA+ ATPase domain-containing protein</fullName>
    </recommendedName>
</protein>
<dbReference type="Proteomes" id="UP000366872">
    <property type="component" value="Unassembled WGS sequence"/>
</dbReference>
<gene>
    <name evidence="3" type="ORF">PDESU_03547</name>
</gene>
<evidence type="ECO:0000259" key="1">
    <source>
        <dbReference type="Pfam" id="PF13173"/>
    </source>
</evidence>
<proteinExistence type="predicted"/>
<dbReference type="Pfam" id="PF13635">
    <property type="entry name" value="DUF4143"/>
    <property type="match status" value="1"/>
</dbReference>
<dbReference type="Pfam" id="PF13173">
    <property type="entry name" value="AAA_14"/>
    <property type="match status" value="1"/>
</dbReference>
<evidence type="ECO:0000313" key="4">
    <source>
        <dbReference type="Proteomes" id="UP000366872"/>
    </source>
</evidence>
<evidence type="ECO:0008006" key="5">
    <source>
        <dbReference type="Google" id="ProtNLM"/>
    </source>
</evidence>
<dbReference type="PANTHER" id="PTHR43566">
    <property type="entry name" value="CONSERVED PROTEIN"/>
    <property type="match status" value="1"/>
</dbReference>
<reference evidence="3 4" key="1">
    <citation type="submission" date="2019-04" db="EMBL/GenBank/DDBJ databases">
        <authorList>
            <person name="Van Vliet M D."/>
        </authorList>
    </citation>
    <scope>NUCLEOTIDE SEQUENCE [LARGE SCALE GENOMIC DNA]</scope>
    <source>
        <strain evidence="3 4">F1</strain>
    </source>
</reference>
<evidence type="ECO:0000259" key="2">
    <source>
        <dbReference type="Pfam" id="PF13635"/>
    </source>
</evidence>
<dbReference type="EMBL" id="CAAHFG010000002">
    <property type="protein sequence ID" value="VGO14967.1"/>
    <property type="molecule type" value="Genomic_DNA"/>
</dbReference>
<dbReference type="SUPFAM" id="SSF52540">
    <property type="entry name" value="P-loop containing nucleoside triphosphate hydrolases"/>
    <property type="match status" value="1"/>
</dbReference>
<dbReference type="AlphaFoldDB" id="A0A6C2U579"/>